<organism evidence="2">
    <name type="scientific">freshwater metagenome</name>
    <dbReference type="NCBI Taxonomy" id="449393"/>
    <lineage>
        <taxon>unclassified sequences</taxon>
        <taxon>metagenomes</taxon>
        <taxon>ecological metagenomes</taxon>
    </lineage>
</organism>
<protein>
    <submittedName>
        <fullName evidence="2">Unannotated protein</fullName>
    </submittedName>
</protein>
<proteinExistence type="predicted"/>
<keyword evidence="1" id="KW-0175">Coiled coil</keyword>
<evidence type="ECO:0000256" key="1">
    <source>
        <dbReference type="SAM" id="Coils"/>
    </source>
</evidence>
<gene>
    <name evidence="2" type="ORF">UFOPK1619_00356</name>
</gene>
<evidence type="ECO:0000313" key="2">
    <source>
        <dbReference type="EMBL" id="CAB4560350.1"/>
    </source>
</evidence>
<name>A0A6J6D8M0_9ZZZZ</name>
<feature type="coiled-coil region" evidence="1">
    <location>
        <begin position="101"/>
        <end position="128"/>
    </location>
</feature>
<feature type="coiled-coil region" evidence="1">
    <location>
        <begin position="245"/>
        <end position="279"/>
    </location>
</feature>
<reference evidence="2" key="1">
    <citation type="submission" date="2020-05" db="EMBL/GenBank/DDBJ databases">
        <authorList>
            <person name="Chiriac C."/>
            <person name="Salcher M."/>
            <person name="Ghai R."/>
            <person name="Kavagutti S V."/>
        </authorList>
    </citation>
    <scope>NUCLEOTIDE SEQUENCE</scope>
</reference>
<sequence>MTDNIKTDLINQLEQIAEAVAVVDSFSSKVQAFSQLLETQRVFTQKQLNEMNIALNSVQTVLEAVRAVNPALEGFQTETSSATKHLNDVGQKMLELADTVNASTENNLDAYRRATEALQLEIDAAKTELLVHIESTPQAINKAIDPTVSRLVDAAGNLDAMSELVRGRLENLSSEIKLQILNRISPEIENLNQVLLTARESVSVLPNLVKEKIDDAHARGVQSLAAVVTSHEIQLERVKASSQRLEDLLNRSDEFAKMANALKENEDHLKMVLDALEERRPSLRVRLDISILSAVAGFGTGLWLDVDRVKVGIIVIVSALLTLPAEPYIQKSVRAIFKK</sequence>
<accession>A0A6J6D8M0</accession>
<dbReference type="AlphaFoldDB" id="A0A6J6D8M0"/>
<dbReference type="EMBL" id="CAEZTI010000048">
    <property type="protein sequence ID" value="CAB4560350.1"/>
    <property type="molecule type" value="Genomic_DNA"/>
</dbReference>